<reference evidence="1" key="1">
    <citation type="submission" date="2015-10" db="EMBL/GenBank/DDBJ databases">
        <authorList>
            <person name="Gilbert D.G."/>
        </authorList>
    </citation>
    <scope>NUCLEOTIDE SEQUENCE</scope>
</reference>
<gene>
    <name evidence="1" type="ORF">MGWOODY_Mmi1521</name>
</gene>
<name>A0A160VIV1_9ZZZZ</name>
<dbReference type="EMBL" id="FAXC01000465">
    <property type="protein sequence ID" value="CUV10693.1"/>
    <property type="molecule type" value="Genomic_DNA"/>
</dbReference>
<sequence>MVVGLLNRFDTFADNVFYGSFRMVFRISFYSYGHNFLRTGNSPMAHYVEIP</sequence>
<organism evidence="1">
    <name type="scientific">hydrothermal vent metagenome</name>
    <dbReference type="NCBI Taxonomy" id="652676"/>
    <lineage>
        <taxon>unclassified sequences</taxon>
        <taxon>metagenomes</taxon>
        <taxon>ecological metagenomes</taxon>
    </lineage>
</organism>
<protein>
    <submittedName>
        <fullName evidence="1">Uncharacterized protein</fullName>
    </submittedName>
</protein>
<proteinExistence type="predicted"/>
<dbReference type="AlphaFoldDB" id="A0A160VIV1"/>
<evidence type="ECO:0000313" key="1">
    <source>
        <dbReference type="EMBL" id="CUV10693.1"/>
    </source>
</evidence>
<accession>A0A160VIV1</accession>